<sequence>MTNSYQSIVYKNKTIHHHEIKIKFKKSSTSSHETPDIHIITVQATDTINTDELVEINESNNISSPSLSPSSTSCSAT</sequence>
<evidence type="ECO:0000313" key="2">
    <source>
        <dbReference type="Proteomes" id="UP000663854"/>
    </source>
</evidence>
<reference evidence="1" key="1">
    <citation type="submission" date="2021-02" db="EMBL/GenBank/DDBJ databases">
        <authorList>
            <person name="Nowell W R."/>
        </authorList>
    </citation>
    <scope>NUCLEOTIDE SEQUENCE</scope>
</reference>
<comment type="caution">
    <text evidence="1">The sequence shown here is derived from an EMBL/GenBank/DDBJ whole genome shotgun (WGS) entry which is preliminary data.</text>
</comment>
<dbReference type="Proteomes" id="UP000663854">
    <property type="component" value="Unassembled WGS sequence"/>
</dbReference>
<dbReference type="AlphaFoldDB" id="A0A813TAB9"/>
<accession>A0A813TAB9</accession>
<gene>
    <name evidence="1" type="ORF">PYM288_LOCUS4940</name>
</gene>
<name>A0A813TAB9_9BILA</name>
<protein>
    <submittedName>
        <fullName evidence="1">Uncharacterized protein</fullName>
    </submittedName>
</protein>
<evidence type="ECO:0000313" key="1">
    <source>
        <dbReference type="EMBL" id="CAF0807888.1"/>
    </source>
</evidence>
<dbReference type="EMBL" id="CAJNOH010000047">
    <property type="protein sequence ID" value="CAF0807888.1"/>
    <property type="molecule type" value="Genomic_DNA"/>
</dbReference>
<proteinExistence type="predicted"/>
<organism evidence="1 2">
    <name type="scientific">Rotaria sordida</name>
    <dbReference type="NCBI Taxonomy" id="392033"/>
    <lineage>
        <taxon>Eukaryota</taxon>
        <taxon>Metazoa</taxon>
        <taxon>Spiralia</taxon>
        <taxon>Gnathifera</taxon>
        <taxon>Rotifera</taxon>
        <taxon>Eurotatoria</taxon>
        <taxon>Bdelloidea</taxon>
        <taxon>Philodinida</taxon>
        <taxon>Philodinidae</taxon>
        <taxon>Rotaria</taxon>
    </lineage>
</organism>